<dbReference type="Proteomes" id="UP000596742">
    <property type="component" value="Unassembled WGS sequence"/>
</dbReference>
<sequence>MDEDESYEENSVGDLIHERDANEVNQDLTEEEEDSCYGRKQELLHDCKRLTKSAKKPLNVAVIGPPGCGKSSFLNTLFASLNSDRWYEYAKSGKFGNHEGVMGMQVTRRLRSFTKEEYYRQNDQCMLPTFIDMTGFENDDSVITEELLYLVLCGKVKEKEALNDIVTYGRLNGIAAMRTMYRTRLFSYRPIDRIIIVCSSNPDSAMPTALLKTVVNVANELDVTFYGVMTHADVCREKYGNRVQEREKLFREYLGLPGNRLANVINYCSAVDPDRSFEDTLLPAVDVPVLRLLRQILTPEPNDSVMHFEDWFIFDNSKFLPILISPSSYNYSTVTLNPKRKEATVTKNEAEVNPDIGTQQSTPEQRPVFNPKPGSIPMSNMCNAFVSMSHCFSGLQSTVTQLLLRNPGERQQNTMKDGFTLQNWYNLSSTVENATISHSGIQKNCVSIDTNKGARSDHFNSSLQRQIIDGRDVNIAVLLIPNVIADSIEINIPGKPDID</sequence>
<dbReference type="InterPro" id="IPR027417">
    <property type="entry name" value="P-loop_NTPase"/>
</dbReference>
<evidence type="ECO:0000313" key="3">
    <source>
        <dbReference type="Proteomes" id="UP000596742"/>
    </source>
</evidence>
<evidence type="ECO:0000313" key="2">
    <source>
        <dbReference type="EMBL" id="VDH90335.1"/>
    </source>
</evidence>
<dbReference type="OrthoDB" id="6149413at2759"/>
<organism evidence="2 3">
    <name type="scientific">Mytilus galloprovincialis</name>
    <name type="common">Mediterranean mussel</name>
    <dbReference type="NCBI Taxonomy" id="29158"/>
    <lineage>
        <taxon>Eukaryota</taxon>
        <taxon>Metazoa</taxon>
        <taxon>Spiralia</taxon>
        <taxon>Lophotrochozoa</taxon>
        <taxon>Mollusca</taxon>
        <taxon>Bivalvia</taxon>
        <taxon>Autobranchia</taxon>
        <taxon>Pteriomorphia</taxon>
        <taxon>Mytilida</taxon>
        <taxon>Mytiloidea</taxon>
        <taxon>Mytilidae</taxon>
        <taxon>Mytilinae</taxon>
        <taxon>Mytilus</taxon>
    </lineage>
</organism>
<protein>
    <submittedName>
        <fullName evidence="2">Uncharacterized protein</fullName>
    </submittedName>
</protein>
<feature type="region of interest" description="Disordered" evidence="1">
    <location>
        <begin position="1"/>
        <end position="32"/>
    </location>
</feature>
<reference evidence="2" key="1">
    <citation type="submission" date="2018-11" db="EMBL/GenBank/DDBJ databases">
        <authorList>
            <person name="Alioto T."/>
            <person name="Alioto T."/>
        </authorList>
    </citation>
    <scope>NUCLEOTIDE SEQUENCE</scope>
</reference>
<dbReference type="EMBL" id="UYJE01000129">
    <property type="protein sequence ID" value="VDH90335.1"/>
    <property type="molecule type" value="Genomic_DNA"/>
</dbReference>
<accession>A0A8B6BGZ9</accession>
<keyword evidence="3" id="KW-1185">Reference proteome</keyword>
<dbReference type="AlphaFoldDB" id="A0A8B6BGZ9"/>
<evidence type="ECO:0000256" key="1">
    <source>
        <dbReference type="SAM" id="MobiDB-lite"/>
    </source>
</evidence>
<dbReference type="SUPFAM" id="SSF52540">
    <property type="entry name" value="P-loop containing nucleoside triphosphate hydrolases"/>
    <property type="match status" value="1"/>
</dbReference>
<comment type="caution">
    <text evidence="2">The sequence shown here is derived from an EMBL/GenBank/DDBJ whole genome shotgun (WGS) entry which is preliminary data.</text>
</comment>
<gene>
    <name evidence="2" type="ORF">MGAL_10B070137</name>
</gene>
<dbReference type="Gene3D" id="3.40.50.300">
    <property type="entry name" value="P-loop containing nucleotide triphosphate hydrolases"/>
    <property type="match status" value="1"/>
</dbReference>
<proteinExistence type="predicted"/>
<name>A0A8B6BGZ9_MYTGA</name>